<dbReference type="InterPro" id="IPR052517">
    <property type="entry name" value="GlcG_carb_metab_protein"/>
</dbReference>
<accession>A0A7W6H6U5</accession>
<dbReference type="InterPro" id="IPR038084">
    <property type="entry name" value="PduO/GlcC-like_sf"/>
</dbReference>
<reference evidence="1 2" key="1">
    <citation type="submission" date="2020-08" db="EMBL/GenBank/DDBJ databases">
        <title>Genomic Encyclopedia of Type Strains, Phase IV (KMG-IV): sequencing the most valuable type-strain genomes for metagenomic binning, comparative biology and taxonomic classification.</title>
        <authorList>
            <person name="Goeker M."/>
        </authorList>
    </citation>
    <scope>NUCLEOTIDE SEQUENCE [LARGE SCALE GENOMIC DNA]</scope>
    <source>
        <strain evidence="1 2">DSM 102238</strain>
    </source>
</reference>
<dbReference type="Gene3D" id="3.30.450.150">
    <property type="entry name" value="Haem-degrading domain"/>
    <property type="match status" value="1"/>
</dbReference>
<evidence type="ECO:0000313" key="2">
    <source>
        <dbReference type="Proteomes" id="UP000542776"/>
    </source>
</evidence>
<keyword evidence="2" id="KW-1185">Reference proteome</keyword>
<dbReference type="AlphaFoldDB" id="A0A7W6H6U5"/>
<dbReference type="PANTHER" id="PTHR34309:SF10">
    <property type="entry name" value="SLR1406 PROTEIN"/>
    <property type="match status" value="1"/>
</dbReference>
<sequence>MTALTLDTARRLVAAAFAKGEALKLKPLTVAVLDAGGALIALERQDGAAPLRPDIAIGKANGAVKMGMGSRALGARAEQQAYFIQSMNALCGGSLVPVPGGVLVRSNGAIVGAVGITGDTSDNDEAAAVAAIESVGLTPDAG</sequence>
<gene>
    <name evidence="1" type="ORF">GGR04_003486</name>
</gene>
<proteinExistence type="predicted"/>
<dbReference type="Pfam" id="PF03928">
    <property type="entry name" value="HbpS-like"/>
    <property type="match status" value="1"/>
</dbReference>
<comment type="caution">
    <text evidence="1">The sequence shown here is derived from an EMBL/GenBank/DDBJ whole genome shotgun (WGS) entry which is preliminary data.</text>
</comment>
<dbReference type="InterPro" id="IPR005624">
    <property type="entry name" value="PduO/GlcC-like"/>
</dbReference>
<evidence type="ECO:0000313" key="1">
    <source>
        <dbReference type="EMBL" id="MBB3999616.1"/>
    </source>
</evidence>
<dbReference type="Proteomes" id="UP000542776">
    <property type="component" value="Unassembled WGS sequence"/>
</dbReference>
<dbReference type="EMBL" id="JACIEK010000011">
    <property type="protein sequence ID" value="MBB3999616.1"/>
    <property type="molecule type" value="Genomic_DNA"/>
</dbReference>
<organism evidence="1 2">
    <name type="scientific">Aureimonas pseudogalii</name>
    <dbReference type="NCBI Taxonomy" id="1744844"/>
    <lineage>
        <taxon>Bacteria</taxon>
        <taxon>Pseudomonadati</taxon>
        <taxon>Pseudomonadota</taxon>
        <taxon>Alphaproteobacteria</taxon>
        <taxon>Hyphomicrobiales</taxon>
        <taxon>Aurantimonadaceae</taxon>
        <taxon>Aureimonas</taxon>
    </lineage>
</organism>
<dbReference type="PANTHER" id="PTHR34309">
    <property type="entry name" value="SLR1406 PROTEIN"/>
    <property type="match status" value="1"/>
</dbReference>
<name>A0A7W6H6U5_9HYPH</name>
<protein>
    <submittedName>
        <fullName evidence="1">Uncharacterized protein GlcG (DUF336 family)</fullName>
    </submittedName>
</protein>
<dbReference type="SUPFAM" id="SSF143744">
    <property type="entry name" value="GlcG-like"/>
    <property type="match status" value="1"/>
</dbReference>
<dbReference type="RefSeq" id="WP_183201164.1">
    <property type="nucleotide sequence ID" value="NZ_JACIEK010000011.1"/>
</dbReference>